<proteinExistence type="predicted"/>
<feature type="compositionally biased region" description="Basic and acidic residues" evidence="1">
    <location>
        <begin position="1"/>
        <end position="20"/>
    </location>
</feature>
<keyword evidence="4" id="KW-1185">Reference proteome</keyword>
<protein>
    <recommendedName>
        <fullName evidence="2">DUF4218 domain-containing protein</fullName>
    </recommendedName>
</protein>
<dbReference type="EMBL" id="BPVZ01000045">
    <property type="protein sequence ID" value="GKV16146.1"/>
    <property type="molecule type" value="Genomic_DNA"/>
</dbReference>
<evidence type="ECO:0000256" key="1">
    <source>
        <dbReference type="SAM" id="MobiDB-lite"/>
    </source>
</evidence>
<comment type="caution">
    <text evidence="3">The sequence shown here is derived from an EMBL/GenBank/DDBJ whole genome shotgun (WGS) entry which is preliminary data.</text>
</comment>
<dbReference type="AlphaFoldDB" id="A0AAV5JTW3"/>
<gene>
    <name evidence="3" type="ORF">SLEP1_g26828</name>
</gene>
<dbReference type="PANTHER" id="PTHR48258:SF3">
    <property type="entry name" value="FK506-BINDING PROTEIN 4-LIKE ISOFORM X1"/>
    <property type="match status" value="1"/>
</dbReference>
<reference evidence="3 4" key="1">
    <citation type="journal article" date="2021" name="Commun. Biol.">
        <title>The genome of Shorea leprosula (Dipterocarpaceae) highlights the ecological relevance of drought in aseasonal tropical rainforests.</title>
        <authorList>
            <person name="Ng K.K.S."/>
            <person name="Kobayashi M.J."/>
            <person name="Fawcett J.A."/>
            <person name="Hatakeyama M."/>
            <person name="Paape T."/>
            <person name="Ng C.H."/>
            <person name="Ang C.C."/>
            <person name="Tnah L.H."/>
            <person name="Lee C.T."/>
            <person name="Nishiyama T."/>
            <person name="Sese J."/>
            <person name="O'Brien M.J."/>
            <person name="Copetti D."/>
            <person name="Mohd Noor M.I."/>
            <person name="Ong R.C."/>
            <person name="Putra M."/>
            <person name="Sireger I.Z."/>
            <person name="Indrioko S."/>
            <person name="Kosugi Y."/>
            <person name="Izuno A."/>
            <person name="Isagi Y."/>
            <person name="Lee S.L."/>
            <person name="Shimizu K.K."/>
        </authorList>
    </citation>
    <scope>NUCLEOTIDE SEQUENCE [LARGE SCALE GENOMIC DNA]</scope>
    <source>
        <strain evidence="3">214</strain>
    </source>
</reference>
<feature type="region of interest" description="Disordered" evidence="1">
    <location>
        <begin position="1"/>
        <end position="27"/>
    </location>
</feature>
<organism evidence="3 4">
    <name type="scientific">Rubroshorea leprosula</name>
    <dbReference type="NCBI Taxonomy" id="152421"/>
    <lineage>
        <taxon>Eukaryota</taxon>
        <taxon>Viridiplantae</taxon>
        <taxon>Streptophyta</taxon>
        <taxon>Embryophyta</taxon>
        <taxon>Tracheophyta</taxon>
        <taxon>Spermatophyta</taxon>
        <taxon>Magnoliopsida</taxon>
        <taxon>eudicotyledons</taxon>
        <taxon>Gunneridae</taxon>
        <taxon>Pentapetalae</taxon>
        <taxon>rosids</taxon>
        <taxon>malvids</taxon>
        <taxon>Malvales</taxon>
        <taxon>Dipterocarpaceae</taxon>
        <taxon>Rubroshorea</taxon>
    </lineage>
</organism>
<dbReference type="Proteomes" id="UP001054252">
    <property type="component" value="Unassembled WGS sequence"/>
</dbReference>
<dbReference type="InterPro" id="IPR025452">
    <property type="entry name" value="DUF4218"/>
</dbReference>
<evidence type="ECO:0000313" key="4">
    <source>
        <dbReference type="Proteomes" id="UP001054252"/>
    </source>
</evidence>
<name>A0AAV5JTW3_9ROSI</name>
<sequence>MKFAREPRSGFAEAREKESPPPRLDGVSMRHRVENLPDVLFGKPFENQIIKGFGNIHNWVKRLFGMKSYDCHVFMQRLIPVAFRGLLPSAIWGPLIDISNFFRSLCSSVIKVTEMQKWEAKIVEIISKVGGPVQFRWMYPFKRRMRKLKSTIGNKNHVEASIVEAFILYEISHFCSRYFGDDVETSWNQPPRNYGGIGTNVPRG</sequence>
<dbReference type="PANTHER" id="PTHR48258">
    <property type="entry name" value="DUF4218 DOMAIN-CONTAINING PROTEIN-RELATED"/>
    <property type="match status" value="1"/>
</dbReference>
<accession>A0AAV5JTW3</accession>
<feature type="domain" description="DUF4218" evidence="2">
    <location>
        <begin position="127"/>
        <end position="193"/>
    </location>
</feature>
<evidence type="ECO:0000259" key="2">
    <source>
        <dbReference type="Pfam" id="PF13960"/>
    </source>
</evidence>
<evidence type="ECO:0000313" key="3">
    <source>
        <dbReference type="EMBL" id="GKV16146.1"/>
    </source>
</evidence>
<dbReference type="Pfam" id="PF13960">
    <property type="entry name" value="DUF4218"/>
    <property type="match status" value="1"/>
</dbReference>